<organism evidence="2 3">
    <name type="scientific">Mariniblastus fucicola</name>
    <dbReference type="NCBI Taxonomy" id="980251"/>
    <lineage>
        <taxon>Bacteria</taxon>
        <taxon>Pseudomonadati</taxon>
        <taxon>Planctomycetota</taxon>
        <taxon>Planctomycetia</taxon>
        <taxon>Pirellulales</taxon>
        <taxon>Pirellulaceae</taxon>
        <taxon>Mariniblastus</taxon>
    </lineage>
</organism>
<keyword evidence="3" id="KW-1185">Reference proteome</keyword>
<feature type="transmembrane region" description="Helical" evidence="1">
    <location>
        <begin position="6"/>
        <end position="27"/>
    </location>
</feature>
<feature type="transmembrane region" description="Helical" evidence="1">
    <location>
        <begin position="34"/>
        <end position="57"/>
    </location>
</feature>
<feature type="transmembrane region" description="Helical" evidence="1">
    <location>
        <begin position="97"/>
        <end position="115"/>
    </location>
</feature>
<evidence type="ECO:0000313" key="3">
    <source>
        <dbReference type="Proteomes" id="UP000322214"/>
    </source>
</evidence>
<evidence type="ECO:0008006" key="4">
    <source>
        <dbReference type="Google" id="ProtNLM"/>
    </source>
</evidence>
<sequence>MLIAAGIYNLAFGVFAILFPSAMFRLIEMQQPKYLELWQCIGMIVGVYGVGYIIAAFDPVRHWPIVLVGLLGKLFGPIGMAWAVFRGTLPLEFGIANVTNDLVWLVPFAIVLVHARRSQLSRDR</sequence>
<accession>A0A5B9P9D0</accession>
<protein>
    <recommendedName>
        <fullName evidence="4">Alkyl hydroperoxide reductase</fullName>
    </recommendedName>
</protein>
<keyword evidence="1" id="KW-0812">Transmembrane</keyword>
<feature type="transmembrane region" description="Helical" evidence="1">
    <location>
        <begin position="63"/>
        <end position="85"/>
    </location>
</feature>
<name>A0A5B9P9D0_9BACT</name>
<dbReference type="AlphaFoldDB" id="A0A5B9P9D0"/>
<keyword evidence="1" id="KW-1133">Transmembrane helix</keyword>
<evidence type="ECO:0000256" key="1">
    <source>
        <dbReference type="SAM" id="Phobius"/>
    </source>
</evidence>
<keyword evidence="1" id="KW-0472">Membrane</keyword>
<evidence type="ECO:0000313" key="2">
    <source>
        <dbReference type="EMBL" id="QEG21500.1"/>
    </source>
</evidence>
<dbReference type="KEGG" id="mff:MFFC18_13560"/>
<reference evidence="2 3" key="1">
    <citation type="submission" date="2019-08" db="EMBL/GenBank/DDBJ databases">
        <title>Deep-cultivation of Planctomycetes and their phenomic and genomic characterization uncovers novel biology.</title>
        <authorList>
            <person name="Wiegand S."/>
            <person name="Jogler M."/>
            <person name="Boedeker C."/>
            <person name="Pinto D."/>
            <person name="Vollmers J."/>
            <person name="Rivas-Marin E."/>
            <person name="Kohn T."/>
            <person name="Peeters S.H."/>
            <person name="Heuer A."/>
            <person name="Rast P."/>
            <person name="Oberbeckmann S."/>
            <person name="Bunk B."/>
            <person name="Jeske O."/>
            <person name="Meyerdierks A."/>
            <person name="Storesund J.E."/>
            <person name="Kallscheuer N."/>
            <person name="Luecker S."/>
            <person name="Lage O.M."/>
            <person name="Pohl T."/>
            <person name="Merkel B.J."/>
            <person name="Hornburger P."/>
            <person name="Mueller R.-W."/>
            <person name="Bruemmer F."/>
            <person name="Labrenz M."/>
            <person name="Spormann A.M."/>
            <person name="Op den Camp H."/>
            <person name="Overmann J."/>
            <person name="Amann R."/>
            <person name="Jetten M.S.M."/>
            <person name="Mascher T."/>
            <person name="Medema M.H."/>
            <person name="Devos D.P."/>
            <person name="Kaster A.-K."/>
            <person name="Ovreas L."/>
            <person name="Rohde M."/>
            <person name="Galperin M.Y."/>
            <person name="Jogler C."/>
        </authorList>
    </citation>
    <scope>NUCLEOTIDE SEQUENCE [LARGE SCALE GENOMIC DNA]</scope>
    <source>
        <strain evidence="2 3">FC18</strain>
    </source>
</reference>
<proteinExistence type="predicted"/>
<gene>
    <name evidence="2" type="ORF">MFFC18_13560</name>
</gene>
<dbReference type="Proteomes" id="UP000322214">
    <property type="component" value="Chromosome"/>
</dbReference>
<dbReference type="EMBL" id="CP042912">
    <property type="protein sequence ID" value="QEG21500.1"/>
    <property type="molecule type" value="Genomic_DNA"/>
</dbReference>